<evidence type="ECO:0000313" key="1">
    <source>
        <dbReference type="EMBL" id="JAP24497.1"/>
    </source>
</evidence>
<sequence>MSRALSASHSDHGFARFGMPKWSPDINHLAYADDTIVFASANEESLILIMNTLLTYEIVSVQKMNKGKIAIFLHHKANQEIEAKVSEITRRD</sequence>
<name>A0A0V0HVW0_SOLCH</name>
<dbReference type="AlphaFoldDB" id="A0A0V0HVW0"/>
<protein>
    <submittedName>
        <fullName evidence="1">Putative ovule protein</fullName>
    </submittedName>
</protein>
<proteinExistence type="predicted"/>
<dbReference type="EMBL" id="GEDG01014319">
    <property type="protein sequence ID" value="JAP24497.1"/>
    <property type="molecule type" value="Transcribed_RNA"/>
</dbReference>
<organism evidence="1">
    <name type="scientific">Solanum chacoense</name>
    <name type="common">Chaco potato</name>
    <dbReference type="NCBI Taxonomy" id="4108"/>
    <lineage>
        <taxon>Eukaryota</taxon>
        <taxon>Viridiplantae</taxon>
        <taxon>Streptophyta</taxon>
        <taxon>Embryophyta</taxon>
        <taxon>Tracheophyta</taxon>
        <taxon>Spermatophyta</taxon>
        <taxon>Magnoliopsida</taxon>
        <taxon>eudicotyledons</taxon>
        <taxon>Gunneridae</taxon>
        <taxon>Pentapetalae</taxon>
        <taxon>asterids</taxon>
        <taxon>lamiids</taxon>
        <taxon>Solanales</taxon>
        <taxon>Solanaceae</taxon>
        <taxon>Solanoideae</taxon>
        <taxon>Solaneae</taxon>
        <taxon>Solanum</taxon>
    </lineage>
</organism>
<accession>A0A0V0HVW0</accession>
<reference evidence="1" key="1">
    <citation type="submission" date="2015-12" db="EMBL/GenBank/DDBJ databases">
        <title>Gene expression during late stages of embryo sac development: a critical building block for successful pollen-pistil interactions.</title>
        <authorList>
            <person name="Liu Y."/>
            <person name="Joly V."/>
            <person name="Sabar M."/>
            <person name="Matton D.P."/>
        </authorList>
    </citation>
    <scope>NUCLEOTIDE SEQUENCE</scope>
</reference>